<gene>
    <name evidence="2" type="ORF">GCM10009007_15100</name>
</gene>
<accession>A0A8J3CI10</accession>
<dbReference type="RefSeq" id="WP_189493337.1">
    <property type="nucleotide sequence ID" value="NZ_BMZG01000007.1"/>
</dbReference>
<evidence type="ECO:0000259" key="1">
    <source>
        <dbReference type="SMART" id="SM01126"/>
    </source>
</evidence>
<protein>
    <submittedName>
        <fullName evidence="2">DDE transposase</fullName>
    </submittedName>
</protein>
<evidence type="ECO:0000313" key="3">
    <source>
        <dbReference type="Proteomes" id="UP000614287"/>
    </source>
</evidence>
<dbReference type="PANTHER" id="PTHR47163">
    <property type="entry name" value="DDE_TNP_IS1595 DOMAIN-CONTAINING PROTEIN"/>
    <property type="match status" value="1"/>
</dbReference>
<sequence>MFQEFDSLFSMIQVFSDEKKCVDHFRAVRWPNGVACPHCGSVSVYNLKDGTHKCGEKECAMKFSVRKGTIFDDSKVPLTKWFMAIYLATNHKKGISSCQLARDIKVTQKTAWFMLHRIREAITDSRDTQLSGVVEVDETYVGGKEKNKHANKRVKGAQGAGSAKSKTVVFGMVERGGDLRLNVIERASEPSIKPVIRSNISNTATVNTDEGRHFKWMHREYEHKQVKHALGQYVDGDAYTNTIEGAFGHFKRAIVGIYHHASDKHIGRYTEMFAWRWNRREMSEGERVNSLLKSTQGRKLTYKALINK</sequence>
<comment type="caution">
    <text evidence="2">The sequence shown here is derived from an EMBL/GenBank/DDBJ whole genome shotgun (WGS) entry which is preliminary data.</text>
</comment>
<dbReference type="SMART" id="SM01126">
    <property type="entry name" value="DDE_Tnp_IS1595"/>
    <property type="match status" value="1"/>
</dbReference>
<dbReference type="Proteomes" id="UP000614287">
    <property type="component" value="Unassembled WGS sequence"/>
</dbReference>
<dbReference type="EMBL" id="BMZG01000007">
    <property type="protein sequence ID" value="GHA74982.1"/>
    <property type="molecule type" value="Genomic_DNA"/>
</dbReference>
<organism evidence="2 3">
    <name type="scientific">Formosimonas limnophila</name>
    <dbReference type="NCBI Taxonomy" id="1384487"/>
    <lineage>
        <taxon>Bacteria</taxon>
        <taxon>Pseudomonadati</taxon>
        <taxon>Pseudomonadota</taxon>
        <taxon>Betaproteobacteria</taxon>
        <taxon>Burkholderiales</taxon>
        <taxon>Burkholderiaceae</taxon>
        <taxon>Formosimonas</taxon>
    </lineage>
</organism>
<dbReference type="Pfam" id="PF12760">
    <property type="entry name" value="Zn_ribbon_IS1595"/>
    <property type="match status" value="1"/>
</dbReference>
<proteinExistence type="predicted"/>
<name>A0A8J3CI10_9BURK</name>
<evidence type="ECO:0000313" key="2">
    <source>
        <dbReference type="EMBL" id="GHA74982.1"/>
    </source>
</evidence>
<reference evidence="2" key="1">
    <citation type="journal article" date="2014" name="Int. J. Syst. Evol. Microbiol.">
        <title>Complete genome sequence of Corynebacterium casei LMG S-19264T (=DSM 44701T), isolated from a smear-ripened cheese.</title>
        <authorList>
            <consortium name="US DOE Joint Genome Institute (JGI-PGF)"/>
            <person name="Walter F."/>
            <person name="Albersmeier A."/>
            <person name="Kalinowski J."/>
            <person name="Ruckert C."/>
        </authorList>
    </citation>
    <scope>NUCLEOTIDE SEQUENCE</scope>
    <source>
        <strain evidence="2">KCTC 32501</strain>
    </source>
</reference>
<dbReference type="InterPro" id="IPR053164">
    <property type="entry name" value="IS1016-like_transposase"/>
</dbReference>
<dbReference type="InterPro" id="IPR024442">
    <property type="entry name" value="Transposase_Zn_ribbon"/>
</dbReference>
<dbReference type="NCBIfam" id="NF033547">
    <property type="entry name" value="transpos_IS1595"/>
    <property type="match status" value="1"/>
</dbReference>
<reference evidence="2" key="2">
    <citation type="submission" date="2020-09" db="EMBL/GenBank/DDBJ databases">
        <authorList>
            <person name="Sun Q."/>
            <person name="Kim S."/>
        </authorList>
    </citation>
    <scope>NUCLEOTIDE SEQUENCE</scope>
    <source>
        <strain evidence="2">KCTC 32501</strain>
    </source>
</reference>
<dbReference type="Pfam" id="PF12762">
    <property type="entry name" value="DDE_Tnp_IS1595"/>
    <property type="match status" value="1"/>
</dbReference>
<dbReference type="InterPro" id="IPR024445">
    <property type="entry name" value="Tnp_ISXO2-like"/>
</dbReference>
<dbReference type="PANTHER" id="PTHR47163:SF2">
    <property type="entry name" value="SI:DKEY-17M8.2"/>
    <property type="match status" value="1"/>
</dbReference>
<dbReference type="AlphaFoldDB" id="A0A8J3CI10"/>
<feature type="domain" description="ISXO2-like transposase" evidence="1">
    <location>
        <begin position="129"/>
        <end position="278"/>
    </location>
</feature>
<keyword evidence="3" id="KW-1185">Reference proteome</keyword>